<feature type="compositionally biased region" description="Polar residues" evidence="1">
    <location>
        <begin position="362"/>
        <end position="379"/>
    </location>
</feature>
<sequence length="379" mass="42915">MDETSVNKDKSKITYSPDFLTAKGYRKLLLETSDDQSQKYPLNPKGGDIFYILNDNIEDWKSDQWRWKDEGIKHLLKDFDYISRPIKCNVAHLRERRIDAILKNKEKCVSFCKPSNFVIQSVIANNFWSFEPIGTSNNQLSPSKHRRGSSPSPKHQGPAINRISQSSHGSSHCIQVFHFLPQSSINMTDLDNLIKRRTVLKSNLIRFKTFCLKLLDSVSHSEITNRQKVECEIRKNKMEPWLDEFDTIQSQIEVLDDETTPEVHCACREKFENAYFEIMSILCDFCESKSLAMTSMKLLSITSSESPNGSKSNLIESPNGSKTNLMESPNGSKSNLTESPNGSKSNVIESPNGSETHLIESPNGSKTNLIESPNGSKLI</sequence>
<dbReference type="EMBL" id="KQ971308">
    <property type="protein sequence ID" value="EEZ99155.1"/>
    <property type="molecule type" value="Genomic_DNA"/>
</dbReference>
<feature type="region of interest" description="Disordered" evidence="1">
    <location>
        <begin position="302"/>
        <end position="379"/>
    </location>
</feature>
<organism evidence="2 3">
    <name type="scientific">Tribolium castaneum</name>
    <name type="common">Red flour beetle</name>
    <dbReference type="NCBI Taxonomy" id="7070"/>
    <lineage>
        <taxon>Eukaryota</taxon>
        <taxon>Metazoa</taxon>
        <taxon>Ecdysozoa</taxon>
        <taxon>Arthropoda</taxon>
        <taxon>Hexapoda</taxon>
        <taxon>Insecta</taxon>
        <taxon>Pterygota</taxon>
        <taxon>Neoptera</taxon>
        <taxon>Endopterygota</taxon>
        <taxon>Coleoptera</taxon>
        <taxon>Polyphaga</taxon>
        <taxon>Cucujiformia</taxon>
        <taxon>Tenebrionidae</taxon>
        <taxon>Tenebrionidae incertae sedis</taxon>
        <taxon>Tribolium</taxon>
    </lineage>
</organism>
<feature type="region of interest" description="Disordered" evidence="1">
    <location>
        <begin position="138"/>
        <end position="166"/>
    </location>
</feature>
<reference evidence="2 3" key="2">
    <citation type="journal article" date="2010" name="Nucleic Acids Res.">
        <title>BeetleBase in 2010: revisions to provide comprehensive genomic information for Tribolium castaneum.</title>
        <authorList>
            <person name="Kim H.S."/>
            <person name="Murphy T."/>
            <person name="Xia J."/>
            <person name="Caragea D."/>
            <person name="Park Y."/>
            <person name="Beeman R.W."/>
            <person name="Lorenzen M.D."/>
            <person name="Butcher S."/>
            <person name="Manak J.R."/>
            <person name="Brown S.J."/>
        </authorList>
    </citation>
    <scope>GENOME REANNOTATION</scope>
    <source>
        <strain evidence="2 3">Georgia GA2</strain>
    </source>
</reference>
<gene>
    <name evidence="2" type="primary">GLEAN_16154</name>
    <name evidence="2" type="ORF">TcasGA2_TC016154</name>
</gene>
<dbReference type="Proteomes" id="UP000007266">
    <property type="component" value="Linkage group 2"/>
</dbReference>
<proteinExistence type="predicted"/>
<name>D6WBI0_TRICA</name>
<evidence type="ECO:0000313" key="3">
    <source>
        <dbReference type="Proteomes" id="UP000007266"/>
    </source>
</evidence>
<accession>D6WBI0</accession>
<keyword evidence="3" id="KW-1185">Reference proteome</keyword>
<reference evidence="2 3" key="1">
    <citation type="journal article" date="2008" name="Nature">
        <title>The genome of the model beetle and pest Tribolium castaneum.</title>
        <authorList>
            <consortium name="Tribolium Genome Sequencing Consortium"/>
            <person name="Richards S."/>
            <person name="Gibbs R.A."/>
            <person name="Weinstock G.M."/>
            <person name="Brown S.J."/>
            <person name="Denell R."/>
            <person name="Beeman R.W."/>
            <person name="Gibbs R."/>
            <person name="Beeman R.W."/>
            <person name="Brown S.J."/>
            <person name="Bucher G."/>
            <person name="Friedrich M."/>
            <person name="Grimmelikhuijzen C.J."/>
            <person name="Klingler M."/>
            <person name="Lorenzen M."/>
            <person name="Richards S."/>
            <person name="Roth S."/>
            <person name="Schroder R."/>
            <person name="Tautz D."/>
            <person name="Zdobnov E.M."/>
            <person name="Muzny D."/>
            <person name="Gibbs R.A."/>
            <person name="Weinstock G.M."/>
            <person name="Attaway T."/>
            <person name="Bell S."/>
            <person name="Buhay C.J."/>
            <person name="Chandrabose M.N."/>
            <person name="Chavez D."/>
            <person name="Clerk-Blankenburg K.P."/>
            <person name="Cree A."/>
            <person name="Dao M."/>
            <person name="Davis C."/>
            <person name="Chacko J."/>
            <person name="Dinh H."/>
            <person name="Dugan-Rocha S."/>
            <person name="Fowler G."/>
            <person name="Garner T.T."/>
            <person name="Garnes J."/>
            <person name="Gnirke A."/>
            <person name="Hawes A."/>
            <person name="Hernandez J."/>
            <person name="Hines S."/>
            <person name="Holder M."/>
            <person name="Hume J."/>
            <person name="Jhangiani S.N."/>
            <person name="Joshi V."/>
            <person name="Khan Z.M."/>
            <person name="Jackson L."/>
            <person name="Kovar C."/>
            <person name="Kowis A."/>
            <person name="Lee S."/>
            <person name="Lewis L.R."/>
            <person name="Margolis J."/>
            <person name="Morgan M."/>
            <person name="Nazareth L.V."/>
            <person name="Nguyen N."/>
            <person name="Okwuonu G."/>
            <person name="Parker D."/>
            <person name="Richards S."/>
            <person name="Ruiz S.J."/>
            <person name="Santibanez J."/>
            <person name="Savard J."/>
            <person name="Scherer S.E."/>
            <person name="Schneider B."/>
            <person name="Sodergren E."/>
            <person name="Tautz D."/>
            <person name="Vattahil S."/>
            <person name="Villasana D."/>
            <person name="White C.S."/>
            <person name="Wright R."/>
            <person name="Park Y."/>
            <person name="Beeman R.W."/>
            <person name="Lord J."/>
            <person name="Oppert B."/>
            <person name="Lorenzen M."/>
            <person name="Brown S."/>
            <person name="Wang L."/>
            <person name="Savard J."/>
            <person name="Tautz D."/>
            <person name="Richards S."/>
            <person name="Weinstock G."/>
            <person name="Gibbs R.A."/>
            <person name="Liu Y."/>
            <person name="Worley K."/>
            <person name="Weinstock G."/>
            <person name="Elsik C.G."/>
            <person name="Reese J.T."/>
            <person name="Elhaik E."/>
            <person name="Landan G."/>
            <person name="Graur D."/>
            <person name="Arensburger P."/>
            <person name="Atkinson P."/>
            <person name="Beeman R.W."/>
            <person name="Beidler J."/>
            <person name="Brown S.J."/>
            <person name="Demuth J.P."/>
            <person name="Drury D.W."/>
            <person name="Du Y.Z."/>
            <person name="Fujiwara H."/>
            <person name="Lorenzen M."/>
            <person name="Maselli V."/>
            <person name="Osanai M."/>
            <person name="Park Y."/>
            <person name="Robertson H.M."/>
            <person name="Tu Z."/>
            <person name="Wang J.J."/>
            <person name="Wang S."/>
            <person name="Richards S."/>
            <person name="Song H."/>
            <person name="Zhang L."/>
            <person name="Sodergren E."/>
            <person name="Werner D."/>
            <person name="Stanke M."/>
            <person name="Morgenstern B."/>
            <person name="Solovyev V."/>
            <person name="Kosarev P."/>
            <person name="Brown G."/>
            <person name="Chen H.C."/>
            <person name="Ermolaeva O."/>
            <person name="Hlavina W."/>
            <person name="Kapustin Y."/>
            <person name="Kiryutin B."/>
            <person name="Kitts P."/>
            <person name="Maglott D."/>
            <person name="Pruitt K."/>
            <person name="Sapojnikov V."/>
            <person name="Souvorov A."/>
            <person name="Mackey A.J."/>
            <person name="Waterhouse R.M."/>
            <person name="Wyder S."/>
            <person name="Zdobnov E.M."/>
            <person name="Zdobnov E.M."/>
            <person name="Wyder S."/>
            <person name="Kriventseva E.V."/>
            <person name="Kadowaki T."/>
            <person name="Bork P."/>
            <person name="Aranda M."/>
            <person name="Bao R."/>
            <person name="Beermann A."/>
            <person name="Berns N."/>
            <person name="Bolognesi R."/>
            <person name="Bonneton F."/>
            <person name="Bopp D."/>
            <person name="Brown S.J."/>
            <person name="Bucher G."/>
            <person name="Butts T."/>
            <person name="Chaumot A."/>
            <person name="Denell R.E."/>
            <person name="Ferrier D.E."/>
            <person name="Friedrich M."/>
            <person name="Gordon C.M."/>
            <person name="Jindra M."/>
            <person name="Klingler M."/>
            <person name="Lan Q."/>
            <person name="Lattorff H.M."/>
            <person name="Laudet V."/>
            <person name="von Levetsow C."/>
            <person name="Liu Z."/>
            <person name="Lutz R."/>
            <person name="Lynch J.A."/>
            <person name="da Fonseca R.N."/>
            <person name="Posnien N."/>
            <person name="Reuter R."/>
            <person name="Roth S."/>
            <person name="Savard J."/>
            <person name="Schinko J.B."/>
            <person name="Schmitt C."/>
            <person name="Schoppmeier M."/>
            <person name="Schroder R."/>
            <person name="Shippy T.D."/>
            <person name="Simonnet F."/>
            <person name="Marques-Souza H."/>
            <person name="Tautz D."/>
            <person name="Tomoyasu Y."/>
            <person name="Trauner J."/>
            <person name="Van der Zee M."/>
            <person name="Vervoort M."/>
            <person name="Wittkopp N."/>
            <person name="Wimmer E.A."/>
            <person name="Yang X."/>
            <person name="Jones A.K."/>
            <person name="Sattelle D.B."/>
            <person name="Ebert P.R."/>
            <person name="Nelson D."/>
            <person name="Scott J.G."/>
            <person name="Beeman R.W."/>
            <person name="Muthukrishnan S."/>
            <person name="Kramer K.J."/>
            <person name="Arakane Y."/>
            <person name="Beeman R.W."/>
            <person name="Zhu Q."/>
            <person name="Hogenkamp D."/>
            <person name="Dixit R."/>
            <person name="Oppert B."/>
            <person name="Jiang H."/>
            <person name="Zou Z."/>
            <person name="Marshall J."/>
            <person name="Elpidina E."/>
            <person name="Vinokurov K."/>
            <person name="Oppert C."/>
            <person name="Zou Z."/>
            <person name="Evans J."/>
            <person name="Lu Z."/>
            <person name="Zhao P."/>
            <person name="Sumathipala N."/>
            <person name="Altincicek B."/>
            <person name="Vilcinskas A."/>
            <person name="Williams M."/>
            <person name="Hultmark D."/>
            <person name="Hetru C."/>
            <person name="Jiang H."/>
            <person name="Grimmelikhuijzen C.J."/>
            <person name="Hauser F."/>
            <person name="Cazzamali G."/>
            <person name="Williamson M."/>
            <person name="Park Y."/>
            <person name="Li B."/>
            <person name="Tanaka Y."/>
            <person name="Predel R."/>
            <person name="Neupert S."/>
            <person name="Schachtner J."/>
            <person name="Verleyen P."/>
            <person name="Raible F."/>
            <person name="Bork P."/>
            <person name="Friedrich M."/>
            <person name="Walden K.K."/>
            <person name="Robertson H.M."/>
            <person name="Angeli S."/>
            <person name="Foret S."/>
            <person name="Bucher G."/>
            <person name="Schuetz S."/>
            <person name="Maleszka R."/>
            <person name="Wimmer E.A."/>
            <person name="Beeman R.W."/>
            <person name="Lorenzen M."/>
            <person name="Tomoyasu Y."/>
            <person name="Miller S.C."/>
            <person name="Grossmann D."/>
            <person name="Bucher G."/>
        </authorList>
    </citation>
    <scope>NUCLEOTIDE SEQUENCE [LARGE SCALE GENOMIC DNA]</scope>
    <source>
        <strain evidence="2 3">Georgia GA2</strain>
    </source>
</reference>
<evidence type="ECO:0000256" key="1">
    <source>
        <dbReference type="SAM" id="MobiDB-lite"/>
    </source>
</evidence>
<feature type="compositionally biased region" description="Polar residues" evidence="1">
    <location>
        <begin position="302"/>
        <end position="355"/>
    </location>
</feature>
<dbReference type="AlphaFoldDB" id="D6WBI0"/>
<protein>
    <submittedName>
        <fullName evidence="2">Uncharacterized protein</fullName>
    </submittedName>
</protein>
<evidence type="ECO:0000313" key="2">
    <source>
        <dbReference type="EMBL" id="EEZ99155.1"/>
    </source>
</evidence>
<dbReference type="HOGENOM" id="CLU_730225_0_0_1"/>